<name>A0A915E8M3_9BILA</name>
<evidence type="ECO:0000313" key="2">
    <source>
        <dbReference type="WBParaSite" id="jg2725"/>
    </source>
</evidence>
<sequence>MGPGRPAAPRKKKYIEAPPHYCFPPQVLHQLNLSILYKQQELDLAEPRALCSIALEILLHLIAQELHLPFTSIVLRQPCLEREKIDPDVDEAILQALQTINTLASDLSPLAQSVEGIFKRISATGDKKNLLVFKKDIQKLLDEYEEWLVDNE</sequence>
<organism evidence="1 2">
    <name type="scientific">Ditylenchus dipsaci</name>
    <dbReference type="NCBI Taxonomy" id="166011"/>
    <lineage>
        <taxon>Eukaryota</taxon>
        <taxon>Metazoa</taxon>
        <taxon>Ecdysozoa</taxon>
        <taxon>Nematoda</taxon>
        <taxon>Chromadorea</taxon>
        <taxon>Rhabditida</taxon>
        <taxon>Tylenchina</taxon>
        <taxon>Tylenchomorpha</taxon>
        <taxon>Sphaerularioidea</taxon>
        <taxon>Anguinidae</taxon>
        <taxon>Anguininae</taxon>
        <taxon>Ditylenchus</taxon>
    </lineage>
</organism>
<dbReference type="AlphaFoldDB" id="A0A915E8M3"/>
<dbReference type="WBParaSite" id="jg2725">
    <property type="protein sequence ID" value="jg2725"/>
    <property type="gene ID" value="jg2725"/>
</dbReference>
<evidence type="ECO:0000313" key="1">
    <source>
        <dbReference type="Proteomes" id="UP000887574"/>
    </source>
</evidence>
<dbReference type="Proteomes" id="UP000887574">
    <property type="component" value="Unplaced"/>
</dbReference>
<reference evidence="2" key="1">
    <citation type="submission" date="2022-11" db="UniProtKB">
        <authorList>
            <consortium name="WormBaseParasite"/>
        </authorList>
    </citation>
    <scope>IDENTIFICATION</scope>
</reference>
<keyword evidence="1" id="KW-1185">Reference proteome</keyword>
<protein>
    <submittedName>
        <fullName evidence="2">Uncharacterized protein</fullName>
    </submittedName>
</protein>
<proteinExistence type="predicted"/>
<accession>A0A915E8M3</accession>